<dbReference type="PRINTS" id="PR00987">
    <property type="entry name" value="TRNASYNTHGLU"/>
</dbReference>
<accession>A0ABP8KLZ9</accession>
<evidence type="ECO:0000259" key="12">
    <source>
        <dbReference type="Pfam" id="PF03950"/>
    </source>
</evidence>
<dbReference type="PANTHER" id="PTHR43097:SF5">
    <property type="entry name" value="GLUTAMATE--TRNA LIGASE"/>
    <property type="match status" value="1"/>
</dbReference>
<dbReference type="PANTHER" id="PTHR43097">
    <property type="entry name" value="GLUTAMINE-TRNA LIGASE"/>
    <property type="match status" value="1"/>
</dbReference>
<feature type="short sequence motif" description="'HIGH' region" evidence="8">
    <location>
        <begin position="44"/>
        <end position="54"/>
    </location>
</feature>
<dbReference type="InterPro" id="IPR014729">
    <property type="entry name" value="Rossmann-like_a/b/a_fold"/>
</dbReference>
<feature type="domain" description="Glutamyl/glutaminyl-tRNA synthetase class Ib anti-codon binding" evidence="12">
    <location>
        <begin position="348"/>
        <end position="449"/>
    </location>
</feature>
<evidence type="ECO:0000256" key="10">
    <source>
        <dbReference type="SAM" id="MobiDB-lite"/>
    </source>
</evidence>
<feature type="region of interest" description="Disordered" evidence="10">
    <location>
        <begin position="139"/>
        <end position="158"/>
    </location>
</feature>
<dbReference type="InterPro" id="IPR004514">
    <property type="entry name" value="Gln-tRNA-synth"/>
</dbReference>
<comment type="subunit">
    <text evidence="8">Monomer.</text>
</comment>
<evidence type="ECO:0000256" key="1">
    <source>
        <dbReference type="ARBA" id="ARBA00022490"/>
    </source>
</evidence>
<dbReference type="NCBIfam" id="NF011291">
    <property type="entry name" value="PRK14703.1"/>
    <property type="match status" value="1"/>
</dbReference>
<dbReference type="InterPro" id="IPR022861">
    <property type="entry name" value="Gln_tRNA_ligase_bac"/>
</dbReference>
<evidence type="ECO:0000256" key="9">
    <source>
        <dbReference type="RuleBase" id="RU363037"/>
    </source>
</evidence>
<feature type="domain" description="Glutamyl/glutaminyl-tRNA synthetase class Ib catalytic" evidence="11">
    <location>
        <begin position="38"/>
        <end position="345"/>
    </location>
</feature>
<evidence type="ECO:0000256" key="4">
    <source>
        <dbReference type="ARBA" id="ARBA00022840"/>
    </source>
</evidence>
<evidence type="ECO:0000256" key="8">
    <source>
        <dbReference type="HAMAP-Rule" id="MF_00126"/>
    </source>
</evidence>
<feature type="binding site" evidence="8">
    <location>
        <position position="221"/>
    </location>
    <ligand>
        <name>L-glutamine</name>
        <dbReference type="ChEBI" id="CHEBI:58359"/>
    </ligand>
</feature>
<organism evidence="14 15">
    <name type="scientific">Nibrella viscosa</name>
    <dbReference type="NCBI Taxonomy" id="1084524"/>
    <lineage>
        <taxon>Bacteria</taxon>
        <taxon>Pseudomonadati</taxon>
        <taxon>Bacteroidota</taxon>
        <taxon>Cytophagia</taxon>
        <taxon>Cytophagales</taxon>
        <taxon>Spirosomataceae</taxon>
        <taxon>Nibrella</taxon>
    </lineage>
</organism>
<dbReference type="InterPro" id="IPR020056">
    <property type="entry name" value="Rbsml_bL25/Gln-tRNA_synth_N"/>
</dbReference>
<feature type="compositionally biased region" description="Polar residues" evidence="10">
    <location>
        <begin position="144"/>
        <end position="154"/>
    </location>
</feature>
<dbReference type="GO" id="GO:0016874">
    <property type="term" value="F:ligase activity"/>
    <property type="evidence" value="ECO:0007669"/>
    <property type="project" value="UniProtKB-KW"/>
</dbReference>
<keyword evidence="2 8" id="KW-0436">Ligase</keyword>
<dbReference type="Pfam" id="PF00749">
    <property type="entry name" value="tRNA-synt_1c"/>
    <property type="match status" value="1"/>
</dbReference>
<evidence type="ECO:0000256" key="5">
    <source>
        <dbReference type="ARBA" id="ARBA00022917"/>
    </source>
</evidence>
<dbReference type="RefSeq" id="WP_345269041.1">
    <property type="nucleotide sequence ID" value="NZ_BAABHB010000006.1"/>
</dbReference>
<feature type="binding site" evidence="8">
    <location>
        <begin position="51"/>
        <end position="57"/>
    </location>
    <ligand>
        <name>ATP</name>
        <dbReference type="ChEBI" id="CHEBI:30616"/>
    </ligand>
</feature>
<dbReference type="InterPro" id="IPR050132">
    <property type="entry name" value="Gln/Glu-tRNA_Ligase"/>
</dbReference>
<feature type="binding site" evidence="8">
    <location>
        <position position="240"/>
    </location>
    <ligand>
        <name>ATP</name>
        <dbReference type="ChEBI" id="CHEBI:30616"/>
    </ligand>
</feature>
<gene>
    <name evidence="8" type="primary">glnS</name>
    <name evidence="14" type="ORF">GCM10023187_33910</name>
</gene>
<dbReference type="InterPro" id="IPR049437">
    <property type="entry name" value="tRNA-synt_1c_C2"/>
</dbReference>
<dbReference type="SUPFAM" id="SSF50715">
    <property type="entry name" value="Ribosomal protein L25-like"/>
    <property type="match status" value="1"/>
</dbReference>
<evidence type="ECO:0000259" key="11">
    <source>
        <dbReference type="Pfam" id="PF00749"/>
    </source>
</evidence>
<evidence type="ECO:0000256" key="3">
    <source>
        <dbReference type="ARBA" id="ARBA00022741"/>
    </source>
</evidence>
<dbReference type="EC" id="6.1.1.18" evidence="8"/>
<comment type="catalytic activity">
    <reaction evidence="7 8">
        <text>tRNA(Gln) + L-glutamine + ATP = L-glutaminyl-tRNA(Gln) + AMP + diphosphate</text>
        <dbReference type="Rhea" id="RHEA:20121"/>
        <dbReference type="Rhea" id="RHEA-COMP:9662"/>
        <dbReference type="Rhea" id="RHEA-COMP:9681"/>
        <dbReference type="ChEBI" id="CHEBI:30616"/>
        <dbReference type="ChEBI" id="CHEBI:33019"/>
        <dbReference type="ChEBI" id="CHEBI:58359"/>
        <dbReference type="ChEBI" id="CHEBI:78442"/>
        <dbReference type="ChEBI" id="CHEBI:78521"/>
        <dbReference type="ChEBI" id="CHEBI:456215"/>
        <dbReference type="EC" id="6.1.1.18"/>
    </reaction>
</comment>
<dbReference type="Pfam" id="PF03950">
    <property type="entry name" value="tRNA-synt_1c_C"/>
    <property type="match status" value="1"/>
</dbReference>
<feature type="short sequence motif" description="'KMSKS' region" evidence="8">
    <location>
        <begin position="276"/>
        <end position="280"/>
    </location>
</feature>
<dbReference type="InterPro" id="IPR001412">
    <property type="entry name" value="aa-tRNA-synth_I_CS"/>
</dbReference>
<evidence type="ECO:0000256" key="7">
    <source>
        <dbReference type="ARBA" id="ARBA00048270"/>
    </source>
</evidence>
<evidence type="ECO:0000259" key="13">
    <source>
        <dbReference type="Pfam" id="PF20974"/>
    </source>
</evidence>
<feature type="binding site" evidence="8">
    <location>
        <begin position="45"/>
        <end position="47"/>
    </location>
    <ligand>
        <name>ATP</name>
        <dbReference type="ChEBI" id="CHEBI:30616"/>
    </ligand>
</feature>
<dbReference type="InterPro" id="IPR000924">
    <property type="entry name" value="Glu/Gln-tRNA-synth"/>
</dbReference>
<comment type="caution">
    <text evidence="8">Lacks conserved residue(s) required for the propagation of feature annotation.</text>
</comment>
<feature type="domain" description="tRNA synthetases class I (E and Q) anti-codon binding" evidence="13">
    <location>
        <begin position="467"/>
        <end position="541"/>
    </location>
</feature>
<comment type="similarity">
    <text evidence="8 9">Belongs to the class-I aminoacyl-tRNA synthetase family.</text>
</comment>
<keyword evidence="15" id="KW-1185">Reference proteome</keyword>
<reference evidence="15" key="1">
    <citation type="journal article" date="2019" name="Int. J. Syst. Evol. Microbiol.">
        <title>The Global Catalogue of Microorganisms (GCM) 10K type strain sequencing project: providing services to taxonomists for standard genome sequencing and annotation.</title>
        <authorList>
            <consortium name="The Broad Institute Genomics Platform"/>
            <consortium name="The Broad Institute Genome Sequencing Center for Infectious Disease"/>
            <person name="Wu L."/>
            <person name="Ma J."/>
        </authorList>
    </citation>
    <scope>NUCLEOTIDE SEQUENCE [LARGE SCALE GENOMIC DNA]</scope>
    <source>
        <strain evidence="15">JCM 17925</strain>
    </source>
</reference>
<keyword evidence="1 8" id="KW-0963">Cytoplasm</keyword>
<dbReference type="InterPro" id="IPR020059">
    <property type="entry name" value="Glu/Gln-tRNA-synth_Ib_codon-bd"/>
</dbReference>
<feature type="binding site" evidence="8">
    <location>
        <begin position="277"/>
        <end position="279"/>
    </location>
    <ligand>
        <name>ATP</name>
        <dbReference type="ChEBI" id="CHEBI:30616"/>
    </ligand>
</feature>
<dbReference type="SUPFAM" id="SSF52374">
    <property type="entry name" value="Nucleotidylyl transferase"/>
    <property type="match status" value="1"/>
</dbReference>
<feature type="binding site" evidence="8">
    <location>
        <begin position="269"/>
        <end position="270"/>
    </location>
    <ligand>
        <name>ATP</name>
        <dbReference type="ChEBI" id="CHEBI:30616"/>
    </ligand>
</feature>
<evidence type="ECO:0000313" key="15">
    <source>
        <dbReference type="Proteomes" id="UP001500936"/>
    </source>
</evidence>
<feature type="binding site" evidence="8">
    <location>
        <position position="77"/>
    </location>
    <ligand>
        <name>L-glutamine</name>
        <dbReference type="ChEBI" id="CHEBI:58359"/>
    </ligand>
</feature>
<keyword evidence="3 8" id="KW-0547">Nucleotide-binding</keyword>
<evidence type="ECO:0000256" key="6">
    <source>
        <dbReference type="ARBA" id="ARBA00023146"/>
    </source>
</evidence>
<protein>
    <recommendedName>
        <fullName evidence="8">Glutamine--tRNA ligase</fullName>
        <ecNumber evidence="8">6.1.1.18</ecNumber>
    </recommendedName>
    <alternativeName>
        <fullName evidence="8">Glutaminyl-tRNA synthetase</fullName>
        <shortName evidence="8">GlnRS</shortName>
    </alternativeName>
</protein>
<comment type="subcellular location">
    <subcellularLocation>
        <location evidence="8">Cytoplasm</location>
    </subcellularLocation>
</comment>
<dbReference type="Gene3D" id="2.40.240.10">
    <property type="entry name" value="Ribosomal Protein L25, Chain P"/>
    <property type="match status" value="2"/>
</dbReference>
<keyword evidence="6 8" id="KW-0030">Aminoacyl-tRNA synthetase</keyword>
<dbReference type="Gene3D" id="3.40.50.620">
    <property type="entry name" value="HUPs"/>
    <property type="match status" value="1"/>
</dbReference>
<keyword evidence="5 8" id="KW-0648">Protein biosynthesis</keyword>
<dbReference type="Pfam" id="PF20974">
    <property type="entry name" value="tRNA-synt_1c_C2"/>
    <property type="match status" value="1"/>
</dbReference>
<dbReference type="EMBL" id="BAABHB010000006">
    <property type="protein sequence ID" value="GAA4409927.1"/>
    <property type="molecule type" value="Genomic_DNA"/>
</dbReference>
<comment type="caution">
    <text evidence="14">The sequence shown here is derived from an EMBL/GenBank/DDBJ whole genome shotgun (WGS) entry which is preliminary data.</text>
</comment>
<dbReference type="Proteomes" id="UP001500936">
    <property type="component" value="Unassembled WGS sequence"/>
</dbReference>
<evidence type="ECO:0000256" key="2">
    <source>
        <dbReference type="ARBA" id="ARBA00022598"/>
    </source>
</evidence>
<dbReference type="PROSITE" id="PS00178">
    <property type="entry name" value="AA_TRNA_LIGASE_I"/>
    <property type="match status" value="1"/>
</dbReference>
<dbReference type="InterPro" id="IPR011035">
    <property type="entry name" value="Ribosomal_bL25/Gln-tRNA_synth"/>
</dbReference>
<sequence length="568" mass="65080">MTEVPKESADRDPAERSLNFIEQLVEEDLAAGKNGGRVHTRFPPEPNGYLHIGHAKSICLNFGLADKYGGQTNLRFDDTNPVTEDVEYVDSIKADVRWLGFEWENEFYASDYFDQLYEFAEKLIQDGLAYVDDSTAEQIAAQKGTPTEPGTNSPYRDRPVAENLDLFRRMKAGEFPDGTKVLRAKVDMASPNMHLRDPLMYRIKHAHHHRTGDKWCIYPMYDFAHGQSDAIEHITHSLCTLEFVVHRPLYDWFIEKLDIFPSQQIEFARLNLTYTVMSKRKLLQLVNEGHVSGWDDPRMPTISGLRRRGYTPSSIREFCDRIGIARRENLIDVGLLEFCIREELNKTAPRVMAVLDEKPLKVVLTNYPADKTETLRIENNPEDPAAGERDVPFSREVWIEREDFMENPPKKFFRLFPGGMVRLKGAYIIKCDEVMKDDAGEVTELRCTYIPESRSGSDTSGINVKGTIHWVSVPHAVEAEVRLYDRLLTVEDPSEGDFKAFINPNSLQVVRGLVEPSLKNIKTDAQEGRIQFMRKGYFCLDPDTTADKLIFNRTVTLKDSWAKEQKKG</sequence>
<keyword evidence="4 8" id="KW-0067">ATP-binding</keyword>
<evidence type="ECO:0000313" key="14">
    <source>
        <dbReference type="EMBL" id="GAA4409927.1"/>
    </source>
</evidence>
<dbReference type="HAMAP" id="MF_00126">
    <property type="entry name" value="Gln_tRNA_synth"/>
    <property type="match status" value="1"/>
</dbReference>
<dbReference type="InterPro" id="IPR020058">
    <property type="entry name" value="Glu/Gln-tRNA-synth_Ib_cat-dom"/>
</dbReference>
<name>A0ABP8KLZ9_9BACT</name>
<proteinExistence type="inferred from homology"/>
<dbReference type="CDD" id="cd00807">
    <property type="entry name" value="GlnRS_core"/>
    <property type="match status" value="1"/>
</dbReference>
<dbReference type="NCBIfam" id="TIGR00440">
    <property type="entry name" value="glnS"/>
    <property type="match status" value="1"/>
</dbReference>